<feature type="region of interest" description="Disordered" evidence="1">
    <location>
        <begin position="1"/>
        <end position="21"/>
    </location>
</feature>
<sequence>MEGEKRDRTHRWQDPGMDQPRERCSRHSWVVVTLQSDGAADAAARVLLAELEGRLLSVGWFSSLRQWWQH</sequence>
<evidence type="ECO:0000313" key="2">
    <source>
        <dbReference type="EMBL" id="KAF0903469.1"/>
    </source>
</evidence>
<accession>A0A6G1CTQ6</accession>
<gene>
    <name evidence="2" type="ORF">E2562_027880</name>
</gene>
<proteinExistence type="predicted"/>
<dbReference type="EMBL" id="SPHZ02000008">
    <property type="protein sequence ID" value="KAF0903469.1"/>
    <property type="molecule type" value="Genomic_DNA"/>
</dbReference>
<reference evidence="2 3" key="1">
    <citation type="submission" date="2019-11" db="EMBL/GenBank/DDBJ databases">
        <title>Whole genome sequence of Oryza granulata.</title>
        <authorList>
            <person name="Li W."/>
        </authorList>
    </citation>
    <scope>NUCLEOTIDE SEQUENCE [LARGE SCALE GENOMIC DNA]</scope>
    <source>
        <strain evidence="3">cv. Menghai</strain>
        <tissue evidence="2">Leaf</tissue>
    </source>
</reference>
<protein>
    <submittedName>
        <fullName evidence="2">Uncharacterized protein</fullName>
    </submittedName>
</protein>
<name>A0A6G1CTQ6_9ORYZ</name>
<organism evidence="2 3">
    <name type="scientific">Oryza meyeriana var. granulata</name>
    <dbReference type="NCBI Taxonomy" id="110450"/>
    <lineage>
        <taxon>Eukaryota</taxon>
        <taxon>Viridiplantae</taxon>
        <taxon>Streptophyta</taxon>
        <taxon>Embryophyta</taxon>
        <taxon>Tracheophyta</taxon>
        <taxon>Spermatophyta</taxon>
        <taxon>Magnoliopsida</taxon>
        <taxon>Liliopsida</taxon>
        <taxon>Poales</taxon>
        <taxon>Poaceae</taxon>
        <taxon>BOP clade</taxon>
        <taxon>Oryzoideae</taxon>
        <taxon>Oryzeae</taxon>
        <taxon>Oryzinae</taxon>
        <taxon>Oryza</taxon>
        <taxon>Oryza meyeriana</taxon>
    </lineage>
</organism>
<evidence type="ECO:0000313" key="3">
    <source>
        <dbReference type="Proteomes" id="UP000479710"/>
    </source>
</evidence>
<keyword evidence="3" id="KW-1185">Reference proteome</keyword>
<dbReference type="Proteomes" id="UP000479710">
    <property type="component" value="Unassembled WGS sequence"/>
</dbReference>
<comment type="caution">
    <text evidence="2">The sequence shown here is derived from an EMBL/GenBank/DDBJ whole genome shotgun (WGS) entry which is preliminary data.</text>
</comment>
<dbReference type="AlphaFoldDB" id="A0A6G1CTQ6"/>
<evidence type="ECO:0000256" key="1">
    <source>
        <dbReference type="SAM" id="MobiDB-lite"/>
    </source>
</evidence>